<dbReference type="NCBIfam" id="TIGR00884">
    <property type="entry name" value="guaA_Cterm"/>
    <property type="match status" value="1"/>
</dbReference>
<dbReference type="NCBIfam" id="NF000848">
    <property type="entry name" value="PRK00074.1"/>
    <property type="match status" value="1"/>
</dbReference>
<evidence type="ECO:0000256" key="7">
    <source>
        <dbReference type="ARBA" id="ARBA00022840"/>
    </source>
</evidence>
<dbReference type="Gene3D" id="3.40.50.620">
    <property type="entry name" value="HUPs"/>
    <property type="match status" value="1"/>
</dbReference>
<sequence>MLTIAIIDFGSQVTQLIARRVRELGVYSEVFSVDTDFPALLAQGKKIAAFILSGGPNSVSELQNIPKVVSDVLEINLKTGTPIMGICYGFQLLAHSFSSTVESDKAREYGHAQLQIVGESAITKGIWSVGQTACVWMSHSDSVVDNVPQGFNVVARSMNTQAIAFISNEERKIYGLQFHPEVSHTPEGRDILNSFLTTVGCARNWTVSSFLNTQIDDIRRTVGNGVVVAAISGGVDSSVASVLLHRAIGDQLKCVFVDTGLLRKGEVETVREFFVDKLKMSVSIVSAASLFIERLRGVVDPEEKRKIIGNTFIEVFEQEAKKLGDAQFLMQGTIYPDVIESGASGSGVKIKSHHNVGGLPENMNLSLVEPLRCLFKDEVRALGSELGLPDVILKRHPFPGPGLAVRIIGEVTEEKLQLLQEIDNIYISMLYESGLYHDIWQAFSVLIPARTVGVMGDSRTYGHVCCLRAVTSSDGMTADCFPFGEAKEKQLKFLEFLQKVSVAIVGSLPRVNRVVYDVTSKPPATIEWE</sequence>
<evidence type="ECO:0000256" key="8">
    <source>
        <dbReference type="ARBA" id="ARBA00022962"/>
    </source>
</evidence>
<evidence type="ECO:0000313" key="14">
    <source>
        <dbReference type="Proteomes" id="UP000055047"/>
    </source>
</evidence>
<dbReference type="Pfam" id="PF00117">
    <property type="entry name" value="GATase"/>
    <property type="match status" value="1"/>
</dbReference>
<evidence type="ECO:0000313" key="15">
    <source>
        <dbReference type="Proteomes" id="UP000078419"/>
    </source>
</evidence>
<dbReference type="SUPFAM" id="SSF52402">
    <property type="entry name" value="Adenine nucleotide alpha hydrolases-like"/>
    <property type="match status" value="1"/>
</dbReference>
<comment type="subunit">
    <text evidence="9">Homodimer.</text>
</comment>
<dbReference type="InterPro" id="IPR029062">
    <property type="entry name" value="Class_I_gatase-like"/>
</dbReference>
<accession>A0A098EF86</accession>
<proteinExistence type="inferred from homology"/>
<keyword evidence="3 9" id="KW-0436">Ligase</keyword>
<dbReference type="Proteomes" id="UP000078419">
    <property type="component" value="Unassembled WGS sequence"/>
</dbReference>
<feature type="active site" evidence="9">
    <location>
        <position position="181"/>
    </location>
</feature>
<dbReference type="CDD" id="cd01997">
    <property type="entry name" value="GMP_synthase_C"/>
    <property type="match status" value="1"/>
</dbReference>
<dbReference type="EMBL" id="CCXQ01000015">
    <property type="protein sequence ID" value="CEG20460.1"/>
    <property type="molecule type" value="Genomic_DNA"/>
</dbReference>
<dbReference type="PROSITE" id="PS51553">
    <property type="entry name" value="GMPS_ATP_PPASE"/>
    <property type="match status" value="1"/>
</dbReference>
<feature type="active site" description="Nucleophile" evidence="9">
    <location>
        <position position="87"/>
    </location>
</feature>
<feature type="domain" description="GMPS ATP-PPase" evidence="11">
    <location>
        <begin position="205"/>
        <end position="395"/>
    </location>
</feature>
<name>A0A098EF86_ANAPH</name>
<reference evidence="12 14" key="1">
    <citation type="submission" date="2014-09" db="EMBL/GenBank/DDBJ databases">
        <authorList>
            <person name="Loux Valentin"/>
            <person name="Dugat Thibaut"/>
        </authorList>
    </citation>
    <scope>NUCLEOTIDE SEQUENCE [LARGE SCALE GENOMIC DNA]</scope>
    <source>
        <strain evidence="12 14">BOV-10_179</strain>
    </source>
</reference>
<evidence type="ECO:0000256" key="5">
    <source>
        <dbReference type="ARBA" id="ARBA00022749"/>
    </source>
</evidence>
<evidence type="ECO:0000313" key="13">
    <source>
        <dbReference type="EMBL" id="SBO14732.1"/>
    </source>
</evidence>
<dbReference type="FunFam" id="3.30.300.10:FF:000002">
    <property type="entry name" value="GMP synthase [glutamine-hydrolyzing]"/>
    <property type="match status" value="1"/>
</dbReference>
<evidence type="ECO:0000256" key="10">
    <source>
        <dbReference type="PROSITE-ProRule" id="PRU00886"/>
    </source>
</evidence>
<dbReference type="NCBIfam" id="TIGR00888">
    <property type="entry name" value="guaA_Nterm"/>
    <property type="match status" value="1"/>
</dbReference>
<evidence type="ECO:0000256" key="3">
    <source>
        <dbReference type="ARBA" id="ARBA00022598"/>
    </source>
</evidence>
<dbReference type="InterPro" id="IPR014729">
    <property type="entry name" value="Rossmann-like_a/b/a_fold"/>
</dbReference>
<feature type="binding site" evidence="10">
    <location>
        <begin position="232"/>
        <end position="238"/>
    </location>
    <ligand>
        <name>ATP</name>
        <dbReference type="ChEBI" id="CHEBI:30616"/>
    </ligand>
</feature>
<evidence type="ECO:0000256" key="9">
    <source>
        <dbReference type="HAMAP-Rule" id="MF_00344"/>
    </source>
</evidence>
<dbReference type="CDD" id="cd01742">
    <property type="entry name" value="GATase1_GMP_Synthase"/>
    <property type="match status" value="1"/>
</dbReference>
<reference evidence="13" key="3">
    <citation type="submission" date="2016-03" db="EMBL/GenBank/DDBJ databases">
        <authorList>
            <person name="Loux V."/>
        </authorList>
    </citation>
    <scope>NUCLEOTIDE SEQUENCE</scope>
    <source>
        <strain evidence="13">C1</strain>
    </source>
</reference>
<evidence type="ECO:0000256" key="4">
    <source>
        <dbReference type="ARBA" id="ARBA00022741"/>
    </source>
</evidence>
<evidence type="ECO:0000256" key="6">
    <source>
        <dbReference type="ARBA" id="ARBA00022755"/>
    </source>
</evidence>
<dbReference type="PROSITE" id="PS51273">
    <property type="entry name" value="GATASE_TYPE_1"/>
    <property type="match status" value="1"/>
</dbReference>
<comment type="catalytic activity">
    <reaction evidence="9">
        <text>XMP + L-glutamine + ATP + H2O = GMP + L-glutamate + AMP + diphosphate + 2 H(+)</text>
        <dbReference type="Rhea" id="RHEA:11680"/>
        <dbReference type="ChEBI" id="CHEBI:15377"/>
        <dbReference type="ChEBI" id="CHEBI:15378"/>
        <dbReference type="ChEBI" id="CHEBI:29985"/>
        <dbReference type="ChEBI" id="CHEBI:30616"/>
        <dbReference type="ChEBI" id="CHEBI:33019"/>
        <dbReference type="ChEBI" id="CHEBI:57464"/>
        <dbReference type="ChEBI" id="CHEBI:58115"/>
        <dbReference type="ChEBI" id="CHEBI:58359"/>
        <dbReference type="ChEBI" id="CHEBI:456215"/>
        <dbReference type="EC" id="6.3.5.2"/>
    </reaction>
</comment>
<dbReference type="Gene3D" id="3.30.300.10">
    <property type="match status" value="1"/>
</dbReference>
<comment type="function">
    <text evidence="1 9">Catalyzes the synthesis of GMP from XMP.</text>
</comment>
<dbReference type="EMBL" id="FLLR01000060">
    <property type="protein sequence ID" value="SBO14732.1"/>
    <property type="molecule type" value="Genomic_DNA"/>
</dbReference>
<dbReference type="Gene3D" id="3.40.50.880">
    <property type="match status" value="1"/>
</dbReference>
<dbReference type="Proteomes" id="UP000055047">
    <property type="component" value="Unassembled WGS sequence"/>
</dbReference>
<comment type="pathway">
    <text evidence="2 9">Purine metabolism; GMP biosynthesis; GMP from XMP (L-Gln route): step 1/1.</text>
</comment>
<dbReference type="Pfam" id="PF00958">
    <property type="entry name" value="GMP_synt_C"/>
    <property type="match status" value="1"/>
</dbReference>
<evidence type="ECO:0000256" key="1">
    <source>
        <dbReference type="ARBA" id="ARBA00002332"/>
    </source>
</evidence>
<dbReference type="PRINTS" id="PR00096">
    <property type="entry name" value="GATASE"/>
</dbReference>
<dbReference type="PANTHER" id="PTHR11922:SF2">
    <property type="entry name" value="GMP SYNTHASE [GLUTAMINE-HYDROLYZING]"/>
    <property type="match status" value="1"/>
</dbReference>
<dbReference type="RefSeq" id="WP_045889944.1">
    <property type="nucleotide sequence ID" value="NZ_CCXQ01000015.1"/>
</dbReference>
<dbReference type="FunFam" id="3.40.50.620:FF:000001">
    <property type="entry name" value="GMP synthase [glutamine-hydrolyzing]"/>
    <property type="match status" value="1"/>
</dbReference>
<dbReference type="PANTHER" id="PTHR11922">
    <property type="entry name" value="GMP SYNTHASE-RELATED"/>
    <property type="match status" value="1"/>
</dbReference>
<dbReference type="InterPro" id="IPR025777">
    <property type="entry name" value="GMPS_ATP_PPase_dom"/>
</dbReference>
<dbReference type="GO" id="GO:0005524">
    <property type="term" value="F:ATP binding"/>
    <property type="evidence" value="ECO:0007669"/>
    <property type="project" value="UniProtKB-UniRule"/>
</dbReference>
<dbReference type="GO" id="GO:0003921">
    <property type="term" value="F:GMP synthase activity"/>
    <property type="evidence" value="ECO:0007669"/>
    <property type="project" value="InterPro"/>
</dbReference>
<protein>
    <recommendedName>
        <fullName evidence="9">GMP synthase [glutamine-hydrolyzing]</fullName>
        <ecNumber evidence="9">6.3.5.2</ecNumber>
    </recommendedName>
    <alternativeName>
        <fullName evidence="9">GMP synthetase</fullName>
    </alternativeName>
    <alternativeName>
        <fullName evidence="9">Glutamine amidotransferase</fullName>
    </alternativeName>
</protein>
<dbReference type="InterPro" id="IPR022955">
    <property type="entry name" value="GMP_synthase"/>
</dbReference>
<dbReference type="InterPro" id="IPR004739">
    <property type="entry name" value="GMP_synth_GATase"/>
</dbReference>
<dbReference type="SUPFAM" id="SSF52317">
    <property type="entry name" value="Class I glutamine amidotransferase-like"/>
    <property type="match status" value="1"/>
</dbReference>
<evidence type="ECO:0000256" key="2">
    <source>
        <dbReference type="ARBA" id="ARBA00005153"/>
    </source>
</evidence>
<dbReference type="SUPFAM" id="SSF54810">
    <property type="entry name" value="GMP synthetase C-terminal dimerisation domain"/>
    <property type="match status" value="1"/>
</dbReference>
<feature type="active site" evidence="9">
    <location>
        <position position="179"/>
    </location>
</feature>
<dbReference type="EC" id="6.3.5.2" evidence="9"/>
<dbReference type="GO" id="GO:0005829">
    <property type="term" value="C:cytosol"/>
    <property type="evidence" value="ECO:0007669"/>
    <property type="project" value="TreeGrafter"/>
</dbReference>
<evidence type="ECO:0000313" key="12">
    <source>
        <dbReference type="EMBL" id="CEG20460.1"/>
    </source>
</evidence>
<reference evidence="15" key="2">
    <citation type="submission" date="2016-03" db="EMBL/GenBank/DDBJ databases">
        <authorList>
            <person name="Loux Valentin"/>
        </authorList>
    </citation>
    <scope>NUCLEOTIDE SEQUENCE [LARGE SCALE GENOMIC DNA]</scope>
    <source>
        <strain evidence="15">C1</strain>
    </source>
</reference>
<dbReference type="InterPro" id="IPR017926">
    <property type="entry name" value="GATASE"/>
</dbReference>
<keyword evidence="5 9" id="KW-0332">GMP biosynthesis</keyword>
<organism evidence="12 14">
    <name type="scientific">Anaplasma phagocytophilum</name>
    <name type="common">Ehrlichia phagocytophila</name>
    <dbReference type="NCBI Taxonomy" id="948"/>
    <lineage>
        <taxon>Bacteria</taxon>
        <taxon>Pseudomonadati</taxon>
        <taxon>Pseudomonadota</taxon>
        <taxon>Alphaproteobacteria</taxon>
        <taxon>Rickettsiales</taxon>
        <taxon>Anaplasmataceae</taxon>
        <taxon>Anaplasma</taxon>
        <taxon>phagocytophilum group</taxon>
    </lineage>
</organism>
<dbReference type="HAMAP" id="MF_00344">
    <property type="entry name" value="GMP_synthase"/>
    <property type="match status" value="1"/>
</dbReference>
<keyword evidence="7 9" id="KW-0067">ATP-binding</keyword>
<keyword evidence="4 9" id="KW-0547">Nucleotide-binding</keyword>
<keyword evidence="8 9" id="KW-0315">Glutamine amidotransferase</keyword>
<dbReference type="UniPathway" id="UPA00189">
    <property type="reaction ID" value="UER00296"/>
</dbReference>
<dbReference type="InterPro" id="IPR001674">
    <property type="entry name" value="GMP_synth_C"/>
</dbReference>
<evidence type="ECO:0000259" key="11">
    <source>
        <dbReference type="PROSITE" id="PS51553"/>
    </source>
</evidence>
<keyword evidence="6 9" id="KW-0658">Purine biosynthesis</keyword>
<dbReference type="AlphaFoldDB" id="A0A098EF86"/>
<gene>
    <name evidence="9 12" type="primary">guaA</name>
    <name evidence="13" type="ORF">ANAPC1_01097</name>
    <name evidence="12" type="ORF">ANAPHAGO_00611</name>
</gene>